<evidence type="ECO:0000313" key="4">
    <source>
        <dbReference type="Proteomes" id="UP001055437"/>
    </source>
</evidence>
<dbReference type="AlphaFoldDB" id="A0A9N7JL31"/>
<dbReference type="Pfam" id="PF10903">
    <property type="entry name" value="DUF2691"/>
    <property type="match status" value="1"/>
</dbReference>
<reference evidence="2" key="2">
    <citation type="submission" date="2022-06" db="EMBL/GenBank/DDBJ databases">
        <authorList>
            <person name="Holder M.E."/>
            <person name="Ajami N.J."/>
            <person name="Petrosino J.F."/>
        </authorList>
    </citation>
    <scope>NUCLEOTIDE SEQUENCE</scope>
    <source>
        <strain evidence="2">RMA 8861</strain>
    </source>
</reference>
<dbReference type="GeneID" id="303560008"/>
<accession>A0A9N7JL31</accession>
<organism evidence="1 3">
    <name type="scientific">Clostridium septicum</name>
    <dbReference type="NCBI Taxonomy" id="1504"/>
    <lineage>
        <taxon>Bacteria</taxon>
        <taxon>Bacillati</taxon>
        <taxon>Bacillota</taxon>
        <taxon>Clostridia</taxon>
        <taxon>Eubacteriales</taxon>
        <taxon>Clostridiaceae</taxon>
        <taxon>Clostridium</taxon>
    </lineage>
</organism>
<dbReference type="KEGG" id="csep:CP523_04835"/>
<dbReference type="InterPro" id="IPR020216">
    <property type="entry name" value="Uncharacterised_YncE"/>
</dbReference>
<proteinExistence type="predicted"/>
<dbReference type="EMBL" id="CP099799">
    <property type="protein sequence ID" value="USS00411.1"/>
    <property type="molecule type" value="Genomic_DNA"/>
</dbReference>
<dbReference type="OrthoDB" id="2625810at2"/>
<dbReference type="EMBL" id="CP023671">
    <property type="protein sequence ID" value="AYE33846.1"/>
    <property type="molecule type" value="Genomic_DNA"/>
</dbReference>
<gene>
    <name evidence="1" type="ORF">CP523_04835</name>
    <name evidence="2" type="ORF">NH397_13090</name>
</gene>
<evidence type="ECO:0000313" key="1">
    <source>
        <dbReference type="EMBL" id="AYE33846.1"/>
    </source>
</evidence>
<name>A0A9N7JL31_CLOSE</name>
<sequence length="151" mass="17648">MVNGLRCDIPNEWGRYLFDILKGIDIHKYNWHVDNDEVIICSKDNEYKSLFDSTSLRGGELYDRICNEKYYVIFLELTGQYGTSNIPQIETYNDFVEGNCEIFLVVTDCSYLEVYCKNSDELKIIERNLKELSLIPETITEETLRSSLLAF</sequence>
<dbReference type="Proteomes" id="UP001055437">
    <property type="component" value="Chromosome"/>
</dbReference>
<dbReference type="Proteomes" id="UP000280586">
    <property type="component" value="Chromosome"/>
</dbReference>
<evidence type="ECO:0000313" key="3">
    <source>
        <dbReference type="Proteomes" id="UP000280586"/>
    </source>
</evidence>
<protein>
    <submittedName>
        <fullName evidence="1">DUF2691 domain-containing protein</fullName>
    </submittedName>
    <submittedName>
        <fullName evidence="2">DUF2691 family protein</fullName>
    </submittedName>
</protein>
<dbReference type="RefSeq" id="WP_066675774.1">
    <property type="nucleotide sequence ID" value="NZ_CABMIZ010000011.1"/>
</dbReference>
<evidence type="ECO:0000313" key="2">
    <source>
        <dbReference type="EMBL" id="USS00411.1"/>
    </source>
</evidence>
<reference evidence="1 3" key="1">
    <citation type="submission" date="2017-09" db="EMBL/GenBank/DDBJ databases">
        <authorList>
            <person name="Thomas P."/>
            <person name="Seyboldt C."/>
        </authorList>
    </citation>
    <scope>NUCLEOTIDE SEQUENCE [LARGE SCALE GENOMIC DNA]</scope>
    <source>
        <strain evidence="1 3">DSM 7534</strain>
    </source>
</reference>
<keyword evidence="4" id="KW-1185">Reference proteome</keyword>